<accession>A0A0F9Q5N5</accession>
<keyword evidence="1" id="KW-1133">Transmembrane helix</keyword>
<gene>
    <name evidence="2" type="ORF">LCGC14_1055510</name>
</gene>
<comment type="caution">
    <text evidence="2">The sequence shown here is derived from an EMBL/GenBank/DDBJ whole genome shotgun (WGS) entry which is preliminary data.</text>
</comment>
<evidence type="ECO:0000256" key="1">
    <source>
        <dbReference type="SAM" id="Phobius"/>
    </source>
</evidence>
<dbReference type="AlphaFoldDB" id="A0A0F9Q5N5"/>
<feature type="transmembrane region" description="Helical" evidence="1">
    <location>
        <begin position="7"/>
        <end position="25"/>
    </location>
</feature>
<name>A0A0F9Q5N5_9ZZZZ</name>
<proteinExistence type="predicted"/>
<reference evidence="2" key="1">
    <citation type="journal article" date="2015" name="Nature">
        <title>Complex archaea that bridge the gap between prokaryotes and eukaryotes.</title>
        <authorList>
            <person name="Spang A."/>
            <person name="Saw J.H."/>
            <person name="Jorgensen S.L."/>
            <person name="Zaremba-Niedzwiedzka K."/>
            <person name="Martijn J."/>
            <person name="Lind A.E."/>
            <person name="van Eijk R."/>
            <person name="Schleper C."/>
            <person name="Guy L."/>
            <person name="Ettema T.J."/>
        </authorList>
    </citation>
    <scope>NUCLEOTIDE SEQUENCE</scope>
</reference>
<organism evidence="2">
    <name type="scientific">marine sediment metagenome</name>
    <dbReference type="NCBI Taxonomy" id="412755"/>
    <lineage>
        <taxon>unclassified sequences</taxon>
        <taxon>metagenomes</taxon>
        <taxon>ecological metagenomes</taxon>
    </lineage>
</organism>
<protein>
    <submittedName>
        <fullName evidence="2">Uncharacterized protein</fullName>
    </submittedName>
</protein>
<dbReference type="EMBL" id="LAZR01004441">
    <property type="protein sequence ID" value="KKN08551.1"/>
    <property type="molecule type" value="Genomic_DNA"/>
</dbReference>
<sequence>MKNDNNTILWIIGIVAVVFLILPNFQTSKETGIIGLIPHYYKDGVEVFPEKGLFGFTIVTPPGGSYDQIAFDISATNQDVPISNIQVVDASPQTFKDALVGTTPQTLAIQETKTLWISNLMGTAQFESMTQPIRFFMNISAVNDYTGEIEYATGYIDLTIESERPIETFSLVDSTEYSVSIYGDSAWHDIHNYGTVTTSTTLSKIDSLVTTEDLLTSGSSIGVSYRFLFVGDNTGDKWVSSEISGTYGSGSYDSFSWDEGVVDIVGDTSYSIILQGRVNGGGYTRIGGARNMDLNVLYLIDAGDSFSLVDSTEYSVSIYGDNAWHDIHNYGTITTPSTLSKVDSLIVNTKLLTSGGSIGSSYKFKIVGDNTGDKWVSSEISGTYGSGSYDSFWWRENINLQGDTSYSIILQGRVNGAGYTRIGGARNMDLNVLI</sequence>
<keyword evidence="1" id="KW-0812">Transmembrane</keyword>
<evidence type="ECO:0000313" key="2">
    <source>
        <dbReference type="EMBL" id="KKN08551.1"/>
    </source>
</evidence>
<keyword evidence="1" id="KW-0472">Membrane</keyword>